<dbReference type="SUPFAM" id="SSF52317">
    <property type="entry name" value="Class I glutamine amidotransferase-like"/>
    <property type="match status" value="1"/>
</dbReference>
<dbReference type="EMBL" id="JBHTKL010000005">
    <property type="protein sequence ID" value="MFD1020541.1"/>
    <property type="molecule type" value="Genomic_DNA"/>
</dbReference>
<dbReference type="InterPro" id="IPR002818">
    <property type="entry name" value="DJ-1/PfpI"/>
</dbReference>
<dbReference type="InterPro" id="IPR050325">
    <property type="entry name" value="Prot/Nucl_acid_deglycase"/>
</dbReference>
<sequence length="177" mass="19719">MYTGIILYQRFSEYELSVLLSVLSQGNKPVRYIGLDSTTVQGEAGLTCVTQSKVSDLPIDELDSVVLPGVEDFQHLVGHQGLIDFLKHVQKENMPIGAISSAPYFLAMSGLLDGYRYTTGLTEEQRMFLGTFQEDNYIDAPTVQDGNIVTAKGAAFIDFAITYGKLLQLEFNESWYR</sequence>
<protein>
    <submittedName>
        <fullName evidence="2">DJ-1/PfpI family protein</fullName>
    </submittedName>
</protein>
<dbReference type="InterPro" id="IPR029062">
    <property type="entry name" value="Class_I_gatase-like"/>
</dbReference>
<evidence type="ECO:0000313" key="3">
    <source>
        <dbReference type="Proteomes" id="UP001596990"/>
    </source>
</evidence>
<proteinExistence type="predicted"/>
<keyword evidence="3" id="KW-1185">Reference proteome</keyword>
<organism evidence="2 3">
    <name type="scientific">Thalassobacillus hwangdonensis</name>
    <dbReference type="NCBI Taxonomy" id="546108"/>
    <lineage>
        <taxon>Bacteria</taxon>
        <taxon>Bacillati</taxon>
        <taxon>Bacillota</taxon>
        <taxon>Bacilli</taxon>
        <taxon>Bacillales</taxon>
        <taxon>Bacillaceae</taxon>
        <taxon>Thalassobacillus</taxon>
    </lineage>
</organism>
<name>A0ABW3L5E9_9BACI</name>
<evidence type="ECO:0000313" key="2">
    <source>
        <dbReference type="EMBL" id="MFD1020541.1"/>
    </source>
</evidence>
<feature type="domain" description="DJ-1/PfpI" evidence="1">
    <location>
        <begin position="5"/>
        <end position="161"/>
    </location>
</feature>
<dbReference type="RefSeq" id="WP_386062336.1">
    <property type="nucleotide sequence ID" value="NZ_JBHTKL010000005.1"/>
</dbReference>
<dbReference type="PANTHER" id="PTHR48094">
    <property type="entry name" value="PROTEIN/NUCLEIC ACID DEGLYCASE DJ-1-RELATED"/>
    <property type="match status" value="1"/>
</dbReference>
<dbReference type="Gene3D" id="3.40.50.880">
    <property type="match status" value="1"/>
</dbReference>
<dbReference type="Proteomes" id="UP001596990">
    <property type="component" value="Unassembled WGS sequence"/>
</dbReference>
<evidence type="ECO:0000259" key="1">
    <source>
        <dbReference type="Pfam" id="PF01965"/>
    </source>
</evidence>
<dbReference type="Pfam" id="PF01965">
    <property type="entry name" value="DJ-1_PfpI"/>
    <property type="match status" value="1"/>
</dbReference>
<accession>A0ABW3L5E9</accession>
<comment type="caution">
    <text evidence="2">The sequence shown here is derived from an EMBL/GenBank/DDBJ whole genome shotgun (WGS) entry which is preliminary data.</text>
</comment>
<reference evidence="3" key="1">
    <citation type="journal article" date="2019" name="Int. J. Syst. Evol. Microbiol.">
        <title>The Global Catalogue of Microorganisms (GCM) 10K type strain sequencing project: providing services to taxonomists for standard genome sequencing and annotation.</title>
        <authorList>
            <consortium name="The Broad Institute Genomics Platform"/>
            <consortium name="The Broad Institute Genome Sequencing Center for Infectious Disease"/>
            <person name="Wu L."/>
            <person name="Ma J."/>
        </authorList>
    </citation>
    <scope>NUCLEOTIDE SEQUENCE [LARGE SCALE GENOMIC DNA]</scope>
    <source>
        <strain evidence="3">CCUG 56607</strain>
    </source>
</reference>
<dbReference type="PANTHER" id="PTHR48094:SF12">
    <property type="entry name" value="PARKINSON DISEASE PROTEIN 7 HOMOLOG"/>
    <property type="match status" value="1"/>
</dbReference>
<gene>
    <name evidence="2" type="ORF">ACFQ2J_15235</name>
</gene>